<reference evidence="2 3" key="1">
    <citation type="submission" date="2019-03" db="EMBL/GenBank/DDBJ databases">
        <title>This is whole genome sequence of Paenibacillus sp MS74 strain.</title>
        <authorList>
            <person name="Trinh H.N."/>
        </authorList>
    </citation>
    <scope>NUCLEOTIDE SEQUENCE [LARGE SCALE GENOMIC DNA]</scope>
    <source>
        <strain evidence="2 3">MS74</strain>
    </source>
</reference>
<dbReference type="OrthoDB" id="2600880at2"/>
<dbReference type="AlphaFoldDB" id="A0A4R5KKX3"/>
<proteinExistence type="predicted"/>
<evidence type="ECO:0000259" key="1">
    <source>
        <dbReference type="Pfam" id="PF01636"/>
    </source>
</evidence>
<evidence type="ECO:0000313" key="2">
    <source>
        <dbReference type="EMBL" id="TDF95080.1"/>
    </source>
</evidence>
<sequence>MMVASRRRLSLALNQVSRLYGIRLNRHYSYNSYYRANVAFRAETDQGVYLIKPVPNEYLRVLRAHRWVRMLESAGYPHIPHWLRSLKGKPIVRLNRRYYYMTSWIEGKELGAAEPELEELGRVLGRLHQTSKQLLEGTCGASYTGLFWNKQVLLKKQFTLHLPRLMRHKGRIGRWFRRERGRCVLLAAEAARTLRSAGVQALLRSEKLRPAIIHGDVTRPNIVCTDERIYLIDWDRARRGSVYMELAKLLTNTTHFSIPLMAAALRGYEEQCPLTREERLLVSALFRMPSEVWYAARDIAAGKSTAPALFDTVEKTWSSRLAAIAWLDRWAAGGLTS</sequence>
<dbReference type="SUPFAM" id="SSF56112">
    <property type="entry name" value="Protein kinase-like (PK-like)"/>
    <property type="match status" value="1"/>
</dbReference>
<dbReference type="InterPro" id="IPR047175">
    <property type="entry name" value="CotS-like"/>
</dbReference>
<name>A0A4R5KKX3_9BACL</name>
<protein>
    <recommendedName>
        <fullName evidence="1">Aminoglycoside phosphotransferase domain-containing protein</fullName>
    </recommendedName>
</protein>
<feature type="domain" description="Aminoglycoside phosphotransferase" evidence="1">
    <location>
        <begin position="37"/>
        <end position="275"/>
    </location>
</feature>
<evidence type="ECO:0000313" key="3">
    <source>
        <dbReference type="Proteomes" id="UP000295636"/>
    </source>
</evidence>
<comment type="caution">
    <text evidence="2">The sequence shown here is derived from an EMBL/GenBank/DDBJ whole genome shotgun (WGS) entry which is preliminary data.</text>
</comment>
<accession>A0A4R5KKX3</accession>
<dbReference type="GO" id="GO:0042601">
    <property type="term" value="C:endospore-forming forespore"/>
    <property type="evidence" value="ECO:0007669"/>
    <property type="project" value="TreeGrafter"/>
</dbReference>
<dbReference type="InterPro" id="IPR002575">
    <property type="entry name" value="Aminoglycoside_PTrfase"/>
</dbReference>
<dbReference type="RefSeq" id="WP_133231886.1">
    <property type="nucleotide sequence ID" value="NZ_SMRT01000011.1"/>
</dbReference>
<dbReference type="Gene3D" id="3.90.1200.10">
    <property type="match status" value="1"/>
</dbReference>
<dbReference type="PANTHER" id="PTHR39179:SF1">
    <property type="entry name" value="SPORE COAT PROTEIN I"/>
    <property type="match status" value="1"/>
</dbReference>
<dbReference type="PANTHER" id="PTHR39179">
    <property type="entry name" value="SPORE COAT PROTEIN I"/>
    <property type="match status" value="1"/>
</dbReference>
<keyword evidence="3" id="KW-1185">Reference proteome</keyword>
<dbReference type="Pfam" id="PF01636">
    <property type="entry name" value="APH"/>
    <property type="match status" value="1"/>
</dbReference>
<organism evidence="2 3">
    <name type="scientific">Paenibacillus piri</name>
    <dbReference type="NCBI Taxonomy" id="2547395"/>
    <lineage>
        <taxon>Bacteria</taxon>
        <taxon>Bacillati</taxon>
        <taxon>Bacillota</taxon>
        <taxon>Bacilli</taxon>
        <taxon>Bacillales</taxon>
        <taxon>Paenibacillaceae</taxon>
        <taxon>Paenibacillus</taxon>
    </lineage>
</organism>
<gene>
    <name evidence="2" type="ORF">E1757_21330</name>
</gene>
<dbReference type="InterPro" id="IPR011009">
    <property type="entry name" value="Kinase-like_dom_sf"/>
</dbReference>
<dbReference type="Gene3D" id="3.30.200.20">
    <property type="entry name" value="Phosphorylase Kinase, domain 1"/>
    <property type="match status" value="1"/>
</dbReference>
<dbReference type="EMBL" id="SMRT01000011">
    <property type="protein sequence ID" value="TDF95080.1"/>
    <property type="molecule type" value="Genomic_DNA"/>
</dbReference>
<dbReference type="Proteomes" id="UP000295636">
    <property type="component" value="Unassembled WGS sequence"/>
</dbReference>